<proteinExistence type="predicted"/>
<dbReference type="PANTHER" id="PTHR38471">
    <property type="entry name" value="FOUR HELIX BUNDLE PROTEIN"/>
    <property type="match status" value="1"/>
</dbReference>
<reference evidence="1" key="1">
    <citation type="submission" date="2022-06" db="EMBL/GenBank/DDBJ databases">
        <title>Solitalea sp. MAHUQ-68 isolated from rhizospheric soil.</title>
        <authorList>
            <person name="Huq M.A."/>
        </authorList>
    </citation>
    <scope>NUCLEOTIDE SEQUENCE</scope>
    <source>
        <strain evidence="1">MAHUQ-68</strain>
    </source>
</reference>
<dbReference type="Pfam" id="PF05635">
    <property type="entry name" value="23S_rRNA_IVP"/>
    <property type="match status" value="1"/>
</dbReference>
<name>A0A9X2F3S0_9SPHI</name>
<gene>
    <name evidence="1" type="ORF">NF867_03070</name>
</gene>
<keyword evidence="2" id="KW-1185">Reference proteome</keyword>
<sequence>MRNFKQLLVWQKSHKLVLLIYKASSKFPKEESFGITSQLRRAVVSIPCNIAEGCGRETAPDLARFLSIAMGSASETEYLILLSRDLEYLTDTEFMLLNDELIESKKMLNTLIRKIKS</sequence>
<dbReference type="NCBIfam" id="TIGR02436">
    <property type="entry name" value="four helix bundle protein"/>
    <property type="match status" value="1"/>
</dbReference>
<dbReference type="RefSeq" id="WP_252586077.1">
    <property type="nucleotide sequence ID" value="NZ_JAMWYS010000009.1"/>
</dbReference>
<evidence type="ECO:0000313" key="1">
    <source>
        <dbReference type="EMBL" id="MCO4291841.1"/>
    </source>
</evidence>
<dbReference type="CDD" id="cd16377">
    <property type="entry name" value="23S_rRNA_IVP_like"/>
    <property type="match status" value="1"/>
</dbReference>
<evidence type="ECO:0000313" key="2">
    <source>
        <dbReference type="Proteomes" id="UP001155182"/>
    </source>
</evidence>
<protein>
    <submittedName>
        <fullName evidence="1">Four helix bundle protein</fullName>
    </submittedName>
</protein>
<dbReference type="EMBL" id="JAMWYS010000009">
    <property type="protein sequence ID" value="MCO4291841.1"/>
    <property type="molecule type" value="Genomic_DNA"/>
</dbReference>
<dbReference type="SUPFAM" id="SSF158446">
    <property type="entry name" value="IVS-encoded protein-like"/>
    <property type="match status" value="1"/>
</dbReference>
<dbReference type="InterPro" id="IPR012657">
    <property type="entry name" value="23S_rRNA-intervening_sequence"/>
</dbReference>
<dbReference type="Proteomes" id="UP001155182">
    <property type="component" value="Unassembled WGS sequence"/>
</dbReference>
<dbReference type="InterPro" id="IPR036583">
    <property type="entry name" value="23S_rRNA_IVS_sf"/>
</dbReference>
<dbReference type="PANTHER" id="PTHR38471:SF2">
    <property type="entry name" value="FOUR HELIX BUNDLE PROTEIN"/>
    <property type="match status" value="1"/>
</dbReference>
<accession>A0A9X2F3S0</accession>
<dbReference type="Gene3D" id="1.20.1440.60">
    <property type="entry name" value="23S rRNA-intervening sequence"/>
    <property type="match status" value="1"/>
</dbReference>
<organism evidence="1 2">
    <name type="scientific">Solitalea agri</name>
    <dbReference type="NCBI Taxonomy" id="2953739"/>
    <lineage>
        <taxon>Bacteria</taxon>
        <taxon>Pseudomonadati</taxon>
        <taxon>Bacteroidota</taxon>
        <taxon>Sphingobacteriia</taxon>
        <taxon>Sphingobacteriales</taxon>
        <taxon>Sphingobacteriaceae</taxon>
        <taxon>Solitalea</taxon>
    </lineage>
</organism>
<comment type="caution">
    <text evidence="1">The sequence shown here is derived from an EMBL/GenBank/DDBJ whole genome shotgun (WGS) entry which is preliminary data.</text>
</comment>
<dbReference type="AlphaFoldDB" id="A0A9X2F3S0"/>